<reference evidence="3" key="4">
    <citation type="submission" date="2017-01" db="UniProtKB">
        <authorList>
            <consortium name="EnsemblFungi"/>
        </authorList>
    </citation>
    <scope>IDENTIFICATION</scope>
    <source>
        <strain evidence="3">PH-1 / ATCC MYA-4620 / FGSC 9075 / NRRL 31084</strain>
    </source>
</reference>
<dbReference type="VEuPathDB" id="FungiDB:FGRAMPH1_01G08321"/>
<evidence type="ECO:0000313" key="3">
    <source>
        <dbReference type="EnsemblFungi" id="CEF75964"/>
    </source>
</evidence>
<dbReference type="AlphaFoldDB" id="A0A098DAK7"/>
<accession>A0A0E0RXI9</accession>
<dbReference type="Proteomes" id="UP000070720">
    <property type="component" value="Chromosome 1"/>
</dbReference>
<sequence>MPRHGEGDQRPRNVSAAKCREEQGSDFEVEDGLLVYSTFQATNLPSLPLGCLLLDYRLPSSEPEPFFGGTLVPSQLPPSPPR</sequence>
<evidence type="ECO:0000313" key="2">
    <source>
        <dbReference type="EMBL" id="CEF75964.1"/>
    </source>
</evidence>
<reference evidence="2 4" key="3">
    <citation type="journal article" date="2015" name="BMC Genomics">
        <title>The completed genome sequence of the pathogenic ascomycete fungus Fusarium graminearum.</title>
        <authorList>
            <person name="King R."/>
            <person name="Urban M."/>
            <person name="Hammond-Kosack M.C."/>
            <person name="Hassani-Pak K."/>
            <person name="Hammond-Kosack K.E."/>
        </authorList>
    </citation>
    <scope>NUCLEOTIDE SEQUENCE [LARGE SCALE GENOMIC DNA]</scope>
    <source>
        <strain evidence="4">ATCC MYA-4620 / CBS 123657 / FGSC 9075 / NRRL 31084 / PH-1</strain>
        <strain evidence="2">PH-1</strain>
    </source>
</reference>
<reference evidence="3 4" key="2">
    <citation type="journal article" date="2010" name="Nature">
        <title>Comparative genomics reveals mobile pathogenicity chromosomes in Fusarium.</title>
        <authorList>
            <person name="Ma L.J."/>
            <person name="van der Does H.C."/>
            <person name="Borkovich K.A."/>
            <person name="Coleman J.J."/>
            <person name="Daboussi M.J."/>
            <person name="Di Pietro A."/>
            <person name="Dufresne M."/>
            <person name="Freitag M."/>
            <person name="Grabherr M."/>
            <person name="Henrissat B."/>
            <person name="Houterman P.M."/>
            <person name="Kang S."/>
            <person name="Shim W.B."/>
            <person name="Woloshuk C."/>
            <person name="Xie X."/>
            <person name="Xu J.R."/>
            <person name="Antoniw J."/>
            <person name="Baker S.E."/>
            <person name="Bluhm B.H."/>
            <person name="Breakspear A."/>
            <person name="Brown D.W."/>
            <person name="Butchko R.A."/>
            <person name="Chapman S."/>
            <person name="Coulson R."/>
            <person name="Coutinho P.M."/>
            <person name="Danchin E.G."/>
            <person name="Diener A."/>
            <person name="Gale L.R."/>
            <person name="Gardiner D.M."/>
            <person name="Goff S."/>
            <person name="Hammond-Kosack K.E."/>
            <person name="Hilburn K."/>
            <person name="Hua-Van A."/>
            <person name="Jonkers W."/>
            <person name="Kazan K."/>
            <person name="Kodira C.D."/>
            <person name="Koehrsen M."/>
            <person name="Kumar L."/>
            <person name="Lee Y.H."/>
            <person name="Li L."/>
            <person name="Manners J.M."/>
            <person name="Miranda-Saavedra D."/>
            <person name="Mukherjee M."/>
            <person name="Park G."/>
            <person name="Park J."/>
            <person name="Park S.Y."/>
            <person name="Proctor R.H."/>
            <person name="Regev A."/>
            <person name="Ruiz-Roldan M.C."/>
            <person name="Sain D."/>
            <person name="Sakthikumar S."/>
            <person name="Sykes S."/>
            <person name="Schwartz D.C."/>
            <person name="Turgeon B.G."/>
            <person name="Wapinski I."/>
            <person name="Yoder O."/>
            <person name="Young S."/>
            <person name="Zeng Q."/>
            <person name="Zhou S."/>
            <person name="Galagan J."/>
            <person name="Cuomo C.A."/>
            <person name="Kistler H.C."/>
            <person name="Rep M."/>
        </authorList>
    </citation>
    <scope>GENOME REANNOTATION</scope>
    <source>
        <strain evidence="4">ATCC MYA-4620 / CBS 123657 / FGSC 9075 / NRRL 31084 / PH-1</strain>
        <strain evidence="3">PH-1 / ATCC MYA-4620 / FGSC 9075 / NRRL 31084</strain>
    </source>
</reference>
<feature type="compositionally biased region" description="Basic and acidic residues" evidence="1">
    <location>
        <begin position="1"/>
        <end position="11"/>
    </location>
</feature>
<gene>
    <name evidence="2" type="ORF">FGRAMPH1_01T08321</name>
</gene>
<feature type="region of interest" description="Disordered" evidence="1">
    <location>
        <begin position="1"/>
        <end position="23"/>
    </location>
</feature>
<dbReference type="EMBL" id="HG970332">
    <property type="protein sequence ID" value="CEF75964.1"/>
    <property type="molecule type" value="Genomic_DNA"/>
</dbReference>
<accession>A0A098DAK7</accession>
<dbReference type="InParanoid" id="A0A098DAK7"/>
<evidence type="ECO:0000313" key="4">
    <source>
        <dbReference type="Proteomes" id="UP000070720"/>
    </source>
</evidence>
<evidence type="ECO:0000256" key="1">
    <source>
        <dbReference type="SAM" id="MobiDB-lite"/>
    </source>
</evidence>
<protein>
    <submittedName>
        <fullName evidence="2">Chromosome 1, complete genome</fullName>
    </submittedName>
</protein>
<dbReference type="EnsemblFungi" id="CEF75964">
    <property type="protein sequence ID" value="CEF75964"/>
    <property type="gene ID" value="FGRRES_15613"/>
</dbReference>
<organism evidence="2 4">
    <name type="scientific">Gibberella zeae (strain ATCC MYA-4620 / CBS 123657 / FGSC 9075 / NRRL 31084 / PH-1)</name>
    <name type="common">Wheat head blight fungus</name>
    <name type="synonym">Fusarium graminearum</name>
    <dbReference type="NCBI Taxonomy" id="229533"/>
    <lineage>
        <taxon>Eukaryota</taxon>
        <taxon>Fungi</taxon>
        <taxon>Dikarya</taxon>
        <taxon>Ascomycota</taxon>
        <taxon>Pezizomycotina</taxon>
        <taxon>Sordariomycetes</taxon>
        <taxon>Hypocreomycetidae</taxon>
        <taxon>Hypocreales</taxon>
        <taxon>Nectriaceae</taxon>
        <taxon>Fusarium</taxon>
    </lineage>
</organism>
<proteinExistence type="predicted"/>
<reference evidence="3 4" key="1">
    <citation type="journal article" date="2007" name="Science">
        <title>The Fusarium graminearum genome reveals a link between localized polymorphism and pathogen specialization.</title>
        <authorList>
            <person name="Cuomo C.A."/>
            <person name="Gueldener U."/>
            <person name="Xu J.-R."/>
            <person name="Trail F."/>
            <person name="Turgeon B.G."/>
            <person name="Di Pietro A."/>
            <person name="Walton J.D."/>
            <person name="Ma L.-J."/>
            <person name="Baker S.E."/>
            <person name="Rep M."/>
            <person name="Adam G."/>
            <person name="Antoniw J."/>
            <person name="Baldwin T."/>
            <person name="Calvo S.E."/>
            <person name="Chang Y.-L."/>
            <person name="DeCaprio D."/>
            <person name="Gale L.R."/>
            <person name="Gnerre S."/>
            <person name="Goswami R.S."/>
            <person name="Hammond-Kosack K."/>
            <person name="Harris L.J."/>
            <person name="Hilburn K."/>
            <person name="Kennell J.C."/>
            <person name="Kroken S."/>
            <person name="Magnuson J.K."/>
            <person name="Mannhaupt G."/>
            <person name="Mauceli E.W."/>
            <person name="Mewes H.-W."/>
            <person name="Mitterbauer R."/>
            <person name="Muehlbauer G."/>
            <person name="Muensterkoetter M."/>
            <person name="Nelson D."/>
            <person name="O'Donnell K."/>
            <person name="Ouellet T."/>
            <person name="Qi W."/>
            <person name="Quesneville H."/>
            <person name="Roncero M.I.G."/>
            <person name="Seong K.-Y."/>
            <person name="Tetko I.V."/>
            <person name="Urban M."/>
            <person name="Waalwijk C."/>
            <person name="Ward T.J."/>
            <person name="Yao J."/>
            <person name="Birren B.W."/>
            <person name="Kistler H.C."/>
        </authorList>
    </citation>
    <scope>NUCLEOTIDE SEQUENCE [LARGE SCALE GENOMIC DNA]</scope>
    <source>
        <strain evidence="4">ATCC MYA-4620 / CBS 123657 / FGSC 9075 / NRRL 31084 / PH-1</strain>
        <strain evidence="3">PH-1 / ATCC MYA-4620 / FGSC 9075 / NRRL 31084</strain>
    </source>
</reference>
<keyword evidence="4" id="KW-1185">Reference proteome</keyword>
<name>A0A098DAK7_GIBZE</name>